<dbReference type="AlphaFoldDB" id="A0A845I2T4"/>
<name>A0A845I2T4_9BURK</name>
<dbReference type="EMBL" id="WWCL01000003">
    <property type="protein sequence ID" value="MYN46041.1"/>
    <property type="molecule type" value="Genomic_DNA"/>
</dbReference>
<keyword evidence="1" id="KW-0732">Signal</keyword>
<evidence type="ECO:0000256" key="1">
    <source>
        <dbReference type="SAM" id="SignalP"/>
    </source>
</evidence>
<evidence type="ECO:0000313" key="2">
    <source>
        <dbReference type="EMBL" id="MYN46041.1"/>
    </source>
</evidence>
<proteinExistence type="predicted"/>
<dbReference type="Proteomes" id="UP000444316">
    <property type="component" value="Unassembled WGS sequence"/>
</dbReference>
<sequence length="211" mass="23558">MRTRCFALLALLMPMLGWAADASYGLHGMALFGDKDGLYASHLPMFHAPHDTQVVLRVHFANAELDVAVRTEVQAGTGLWTLEPEQFELSRLGPDAAMPLRQFTAHAYQGHFEQDGKLRYPDAALIVDEVLLFRPLQHQAQVQQQARYIPVGSFLIKLIDSRPDFDHIVRLRQPVAQAVQLEKNGVEANTAALARLVPIIGTVYYCSADLR</sequence>
<protein>
    <submittedName>
        <fullName evidence="2">Uncharacterized protein</fullName>
    </submittedName>
</protein>
<accession>A0A845I2T4</accession>
<organism evidence="2 3">
    <name type="scientific">Duganella fentianensis</name>
    <dbReference type="NCBI Taxonomy" id="2692177"/>
    <lineage>
        <taxon>Bacteria</taxon>
        <taxon>Pseudomonadati</taxon>
        <taxon>Pseudomonadota</taxon>
        <taxon>Betaproteobacteria</taxon>
        <taxon>Burkholderiales</taxon>
        <taxon>Oxalobacteraceae</taxon>
        <taxon>Telluria group</taxon>
        <taxon>Duganella</taxon>
    </lineage>
</organism>
<comment type="caution">
    <text evidence="2">The sequence shown here is derived from an EMBL/GenBank/DDBJ whole genome shotgun (WGS) entry which is preliminary data.</text>
</comment>
<reference evidence="2" key="1">
    <citation type="submission" date="2019-12" db="EMBL/GenBank/DDBJ databases">
        <title>Novel species isolated from a subtropical stream in China.</title>
        <authorList>
            <person name="Lu H."/>
        </authorList>
    </citation>
    <scope>NUCLEOTIDE SEQUENCE [LARGE SCALE GENOMIC DNA]</scope>
    <source>
        <strain evidence="2">FT93W</strain>
    </source>
</reference>
<evidence type="ECO:0000313" key="3">
    <source>
        <dbReference type="Proteomes" id="UP000444316"/>
    </source>
</evidence>
<keyword evidence="3" id="KW-1185">Reference proteome</keyword>
<gene>
    <name evidence="2" type="ORF">GTP23_13380</name>
</gene>
<feature type="chain" id="PRO_5032872549" evidence="1">
    <location>
        <begin position="20"/>
        <end position="211"/>
    </location>
</feature>
<dbReference type="RefSeq" id="WP_161035643.1">
    <property type="nucleotide sequence ID" value="NZ_WWCL01000003.1"/>
</dbReference>
<feature type="signal peptide" evidence="1">
    <location>
        <begin position="1"/>
        <end position="19"/>
    </location>
</feature>